<evidence type="ECO:0000256" key="1">
    <source>
        <dbReference type="ARBA" id="ARBA00004123"/>
    </source>
</evidence>
<feature type="compositionally biased region" description="Pro residues" evidence="4">
    <location>
        <begin position="286"/>
        <end position="299"/>
    </location>
</feature>
<feature type="compositionally biased region" description="Gly residues" evidence="4">
    <location>
        <begin position="687"/>
        <end position="706"/>
    </location>
</feature>
<feature type="region of interest" description="Disordered" evidence="4">
    <location>
        <begin position="656"/>
        <end position="822"/>
    </location>
</feature>
<dbReference type="GO" id="GO:0071031">
    <property type="term" value="P:nuclear mRNA surveillance of mRNA 3'-end processing"/>
    <property type="evidence" value="ECO:0007669"/>
    <property type="project" value="TreeGrafter"/>
</dbReference>
<feature type="compositionally biased region" description="Pro residues" evidence="4">
    <location>
        <begin position="228"/>
        <end position="240"/>
    </location>
</feature>
<evidence type="ECO:0000256" key="3">
    <source>
        <dbReference type="ARBA" id="ARBA00023242"/>
    </source>
</evidence>
<keyword evidence="3" id="KW-0539">Nucleus</keyword>
<dbReference type="GO" id="GO:0071038">
    <property type="term" value="P:TRAMP-dependent tRNA surveillance pathway"/>
    <property type="evidence" value="ECO:0007669"/>
    <property type="project" value="TreeGrafter"/>
</dbReference>
<organism evidence="5 6">
    <name type="scientific">Vitrella brassicaformis (strain CCMP3155)</name>
    <dbReference type="NCBI Taxonomy" id="1169540"/>
    <lineage>
        <taxon>Eukaryota</taxon>
        <taxon>Sar</taxon>
        <taxon>Alveolata</taxon>
        <taxon>Colpodellida</taxon>
        <taxon>Vitrellaceae</taxon>
        <taxon>Vitrella</taxon>
    </lineage>
</organism>
<feature type="compositionally biased region" description="Polar residues" evidence="4">
    <location>
        <begin position="122"/>
        <end position="131"/>
    </location>
</feature>
<dbReference type="InParanoid" id="A0A0G4FMF9"/>
<dbReference type="VEuPathDB" id="CryptoDB:Vbra_21475"/>
<accession>A0A0G4FMF9</accession>
<evidence type="ECO:0000256" key="2">
    <source>
        <dbReference type="ARBA" id="ARBA00022737"/>
    </source>
</evidence>
<evidence type="ECO:0000313" key="5">
    <source>
        <dbReference type="EMBL" id="CEM14755.1"/>
    </source>
</evidence>
<feature type="compositionally biased region" description="Low complexity" evidence="4">
    <location>
        <begin position="707"/>
        <end position="716"/>
    </location>
</feature>
<evidence type="ECO:0000313" key="6">
    <source>
        <dbReference type="Proteomes" id="UP000041254"/>
    </source>
</evidence>
<dbReference type="GO" id="GO:0071037">
    <property type="term" value="P:nuclear polyadenylation-dependent snRNA catabolic process"/>
    <property type="evidence" value="ECO:0007669"/>
    <property type="project" value="TreeGrafter"/>
</dbReference>
<comment type="subcellular location">
    <subcellularLocation>
        <location evidence="1">Nucleus</location>
    </subcellularLocation>
</comment>
<reference evidence="5 6" key="1">
    <citation type="submission" date="2014-11" db="EMBL/GenBank/DDBJ databases">
        <authorList>
            <person name="Zhu J."/>
            <person name="Qi W."/>
            <person name="Song R."/>
        </authorList>
    </citation>
    <scope>NUCLEOTIDE SEQUENCE [LARGE SCALE GENOMIC DNA]</scope>
</reference>
<dbReference type="GO" id="GO:0003723">
    <property type="term" value="F:RNA binding"/>
    <property type="evidence" value="ECO:0007669"/>
    <property type="project" value="TreeGrafter"/>
</dbReference>
<dbReference type="PANTHER" id="PTHR46543:SF2">
    <property type="entry name" value="AGAP013096-PA"/>
    <property type="match status" value="1"/>
</dbReference>
<feature type="region of interest" description="Disordered" evidence="4">
    <location>
        <begin position="1265"/>
        <end position="1286"/>
    </location>
</feature>
<feature type="region of interest" description="Disordered" evidence="4">
    <location>
        <begin position="187"/>
        <end position="307"/>
    </location>
</feature>
<sequence>MDPYSGSYGAYDHGYQGHRTTSNDDSGHCMNSEAAPFTPSSHGQAHGNAYDADYLQYYAQQQRQPPEYGDVYPDQQQEQAAQQQQQYHVGTDQRQSPYADLNGEAAFTPPAGSNGRKGHHASVTSSPSSGIVGTMTLPELEEAIRRVVEGCVRGMDKRLGEVDRKVDQLMQIVFRKEGASINPVAKAGASHPVLPKVPAPTPRQPPQQQQQQQQLQPPQQQAPSVPNIQPPPSHPPPQPPTGVKRGVDEVATPTSIVPNNRPAHPPPAPAKQQQQQQQQQQQGAFLPPPKPAHPPPPTPSTHASSAVAGDRATYLKALDDPTMDPESRATIEALIVGGDVPDAIALQNSAAGREASGAKSLSIEEMLRQPLYAIFLMVDVMTAKAVEFYTKDTVSSMHRSGCLRYCLVKNPAALFGVEEKQDSGNSAIVVFGATNKDNDVKDTLMGSIVLMLEYCREQGYHEQWSSMLVPSHTLTKLTVMKQQLARKGKMSVHGNDYRGKTGHWGSVQLEDYDDFQKRTDVLREIIELVSERTAPAPHKPNEEEIAARKKNPTEEDRTVWCSFVPEEDREHLEMRNAFANEIQKWADDFGHVKRMQTNPNGHSGWNQPCHTGYVTMSTYDAAIYLLHRSRSGHRFNFWEQQVEFKPNRKSIIQESSLQEWGSKHNGSSPGSNGGGSPTGHPHEFRMGRGGGGPHRPGRGGGGGRGGFPHAHGHGPTAPHPHGHGHGRGAHAHGGHAHGHGRDHHPPHAHHPQHHPAHQAHGKHHAQQQQQAQQERDGGLAAPGSTPPDTGADQAPRPQPQKVYVPVQHGSGQDHQRGKGDVSGTPMTAYLLYEAQQKHLLPPAFIKPDCDDIEIAKAAAASDKPEYAQVVKKAELRLNTAMRPLATAGPTDQTPEAFNALLPLFLRCNALMQYISNCHADPLNRPFTSTMARVAKQFLVNSKKTDQGYNLSQEFRSLDGILGGDQLGVRTQLRQMCDFLLRGLHEEMRWVKHRSVLEKQAADFKGGQLHNEDSALRRMFSVTLVEPGTFNEAINKPERLMHLNFYTEIIITDDDIKSLGGAEDIKLLDILKKAFAGELKVYGVQPPKHKKGVPAELGNLPPWWFVFLSWPESGVRRVIMDEVITVPPEWMSTKCARMHLDHDPQYVLMGLVAKSHADAPDGSLPSGDVVIQATGESHQKYDLITYTRAVDEPETNAINQTHKPQQWRACRGDIVEPWAKTELLNNAEQLPQVLLFSLHEKHLVRMLVAPSEDKADDFLIYEQPQPLASGNLPAAGGAEAGGAEEDA</sequence>
<dbReference type="InterPro" id="IPR051644">
    <property type="entry name" value="TRAMP_AT-DNA-binding"/>
</dbReference>
<feature type="compositionally biased region" description="Low complexity" evidence="4">
    <location>
        <begin position="206"/>
        <end position="227"/>
    </location>
</feature>
<dbReference type="GO" id="GO:0071039">
    <property type="term" value="P:nuclear polyadenylation-dependent CUT catabolic process"/>
    <property type="evidence" value="ECO:0007669"/>
    <property type="project" value="TreeGrafter"/>
</dbReference>
<name>A0A0G4FMF9_VITBC</name>
<feature type="compositionally biased region" description="Basic residues" evidence="4">
    <location>
        <begin position="720"/>
        <end position="765"/>
    </location>
</feature>
<dbReference type="PANTHER" id="PTHR46543">
    <property type="entry name" value="ZINC FINGER CCHC DOMAIN-CONTAINING PROTEIN 7"/>
    <property type="match status" value="1"/>
</dbReference>
<evidence type="ECO:0000256" key="4">
    <source>
        <dbReference type="SAM" id="MobiDB-lite"/>
    </source>
</evidence>
<protein>
    <submittedName>
        <fullName evidence="5">Uncharacterized protein</fullName>
    </submittedName>
</protein>
<feature type="compositionally biased region" description="Low complexity" evidence="4">
    <location>
        <begin position="270"/>
        <end position="282"/>
    </location>
</feature>
<dbReference type="Proteomes" id="UP000041254">
    <property type="component" value="Unassembled WGS sequence"/>
</dbReference>
<dbReference type="GO" id="GO:0071036">
    <property type="term" value="P:nuclear polyadenylation-dependent snoRNA catabolic process"/>
    <property type="evidence" value="ECO:0007669"/>
    <property type="project" value="TreeGrafter"/>
</dbReference>
<feature type="compositionally biased region" description="Low complexity" evidence="4">
    <location>
        <begin position="75"/>
        <end position="86"/>
    </location>
</feature>
<feature type="compositionally biased region" description="Pro residues" evidence="4">
    <location>
        <begin position="195"/>
        <end position="205"/>
    </location>
</feature>
<dbReference type="GO" id="GO:0071035">
    <property type="term" value="P:nuclear polyadenylation-dependent rRNA catabolic process"/>
    <property type="evidence" value="ECO:0007669"/>
    <property type="project" value="TreeGrafter"/>
</dbReference>
<feature type="region of interest" description="Disordered" evidence="4">
    <location>
        <begin position="1"/>
        <end position="47"/>
    </location>
</feature>
<keyword evidence="2" id="KW-0677">Repeat</keyword>
<dbReference type="EMBL" id="CDMY01000457">
    <property type="protein sequence ID" value="CEM14755.1"/>
    <property type="molecule type" value="Genomic_DNA"/>
</dbReference>
<gene>
    <name evidence="5" type="ORF">Vbra_21475</name>
</gene>
<feature type="region of interest" description="Disordered" evidence="4">
    <location>
        <begin position="65"/>
        <end position="133"/>
    </location>
</feature>
<proteinExistence type="predicted"/>
<keyword evidence="6" id="KW-1185">Reference proteome</keyword>
<dbReference type="GO" id="GO:0031499">
    <property type="term" value="C:TRAMP complex"/>
    <property type="evidence" value="ECO:0007669"/>
    <property type="project" value="TreeGrafter"/>
</dbReference>